<accession>A0A1B2I837</accession>
<dbReference type="InterPro" id="IPR014054">
    <property type="entry name" value="Phage_regulatory_Rha"/>
</dbReference>
<reference evidence="1" key="1">
    <citation type="submission" date="2016-08" db="EMBL/GenBank/DDBJ databases">
        <title>Complete genome of Cloacibacillus porcorum.</title>
        <authorList>
            <person name="Looft T."/>
            <person name="Bayles D.O."/>
            <person name="Alt D.P."/>
        </authorList>
    </citation>
    <scope>NUCLEOTIDE SEQUENCE [LARGE SCALE GENOMIC DNA]</scope>
    <source>
        <strain evidence="1">CL-84</strain>
    </source>
</reference>
<proteinExistence type="predicted"/>
<evidence type="ECO:0000313" key="1">
    <source>
        <dbReference type="EMBL" id="ANZ46140.1"/>
    </source>
</evidence>
<dbReference type="Proteomes" id="UP000093044">
    <property type="component" value="Chromosome"/>
</dbReference>
<organism evidence="1 2">
    <name type="scientific">Cloacibacillus porcorum</name>
    <dbReference type="NCBI Taxonomy" id="1197717"/>
    <lineage>
        <taxon>Bacteria</taxon>
        <taxon>Thermotogati</taxon>
        <taxon>Synergistota</taxon>
        <taxon>Synergistia</taxon>
        <taxon>Synergistales</taxon>
        <taxon>Synergistaceae</taxon>
        <taxon>Cloacibacillus</taxon>
    </lineage>
</organism>
<name>A0A1B2I837_9BACT</name>
<dbReference type="KEGG" id="cpor:BED41_14155"/>
<dbReference type="EMBL" id="CP016757">
    <property type="protein sequence ID" value="ANZ46140.1"/>
    <property type="molecule type" value="Genomic_DNA"/>
</dbReference>
<keyword evidence="2" id="KW-1185">Reference proteome</keyword>
<dbReference type="OrthoDB" id="1078540at2"/>
<sequence length="112" mass="12996">MAMWGKVREEDNRPVVSSRKVAEVFEKEHKIVMRDIRELGCAAEFAAYNFVCGSYKDAQNQERPEYLMTRLGFSVLTMGFTDTKGELPQFKPLRLRVRQRDYNINSVGTLDN</sequence>
<gene>
    <name evidence="1" type="ORF">BED41_14155</name>
</gene>
<evidence type="ECO:0000313" key="2">
    <source>
        <dbReference type="Proteomes" id="UP000093044"/>
    </source>
</evidence>
<protein>
    <submittedName>
        <fullName evidence="1">Uncharacterized protein</fullName>
    </submittedName>
</protein>
<dbReference type="AlphaFoldDB" id="A0A1B2I837"/>
<dbReference type="RefSeq" id="WP_066747725.1">
    <property type="nucleotide sequence ID" value="NZ_JAQDAY010000054.1"/>
</dbReference>
<dbReference type="NCBIfam" id="TIGR02681">
    <property type="entry name" value="phage_pRha"/>
    <property type="match status" value="1"/>
</dbReference>
<dbReference type="Pfam" id="PF09669">
    <property type="entry name" value="Phage_pRha"/>
    <property type="match status" value="1"/>
</dbReference>
<dbReference type="STRING" id="1197717.BED41_14155"/>